<keyword evidence="3" id="KW-1185">Reference proteome</keyword>
<evidence type="ECO:0000313" key="3">
    <source>
        <dbReference type="Proteomes" id="UP000198649"/>
    </source>
</evidence>
<reference evidence="2 3" key="1">
    <citation type="submission" date="2016-10" db="EMBL/GenBank/DDBJ databases">
        <authorList>
            <person name="de Groot N.N."/>
        </authorList>
    </citation>
    <scope>NUCLEOTIDE SEQUENCE [LARGE SCALE GENOMIC DNA]</scope>
    <source>
        <strain evidence="2 3">CGMCC 1.11156</strain>
    </source>
</reference>
<organism evidence="2 3">
    <name type="scientific">Nocardioides psychrotolerans</name>
    <dbReference type="NCBI Taxonomy" id="1005945"/>
    <lineage>
        <taxon>Bacteria</taxon>
        <taxon>Bacillati</taxon>
        <taxon>Actinomycetota</taxon>
        <taxon>Actinomycetes</taxon>
        <taxon>Propionibacteriales</taxon>
        <taxon>Nocardioidaceae</taxon>
        <taxon>Nocardioides</taxon>
    </lineage>
</organism>
<dbReference type="EMBL" id="FOQG01000005">
    <property type="protein sequence ID" value="SFI13854.1"/>
    <property type="molecule type" value="Genomic_DNA"/>
</dbReference>
<feature type="transmembrane region" description="Helical" evidence="1">
    <location>
        <begin position="40"/>
        <end position="61"/>
    </location>
</feature>
<dbReference type="Proteomes" id="UP000198649">
    <property type="component" value="Unassembled WGS sequence"/>
</dbReference>
<gene>
    <name evidence="2" type="ORF">SAMN05216561_105119</name>
</gene>
<name>A0A1I3FRP9_9ACTN</name>
<dbReference type="AlphaFoldDB" id="A0A1I3FRP9"/>
<sequence>MTEKLRNLLHDRAVDVDFPPPDLDLLVRSGDRRVRRRRGLVAAGSLAALAVTAAVVVPALVSDDGTPDPAGALATDVLPTDLVSWADGSILHAGPAETDLGETIRAFVRTDVGYVVADARGRVLSVVGGEVTEVGTVDATDPRLVSDHDSSLVGWVDRSGEQPAFQVYDQDDDEIVLDDDSATRPGMSNLADDTDPAYFYAIDGDTAYWRDTRGLVAVDVATGGTTVVDARAVNGFDLIDVQAGVLAFYGQEGVELGETRGTARPLPGVLEGSGVLSPLATSYAPDSEWVKVVNRDGTDLSPSIPTRYFFSTVYEWVDEETVRVIALESEEASADLFSCSIATSSCTLLIDGAGVEGELQLPVGEVLGG</sequence>
<accession>A0A1I3FRP9</accession>
<proteinExistence type="predicted"/>
<evidence type="ECO:0000313" key="2">
    <source>
        <dbReference type="EMBL" id="SFI13854.1"/>
    </source>
</evidence>
<keyword evidence="1" id="KW-1133">Transmembrane helix</keyword>
<keyword evidence="1" id="KW-0472">Membrane</keyword>
<dbReference type="RefSeq" id="WP_091111891.1">
    <property type="nucleotide sequence ID" value="NZ_BKAF01000006.1"/>
</dbReference>
<dbReference type="OrthoDB" id="3785300at2"/>
<keyword evidence="1" id="KW-0812">Transmembrane</keyword>
<evidence type="ECO:0000256" key="1">
    <source>
        <dbReference type="SAM" id="Phobius"/>
    </source>
</evidence>
<protein>
    <submittedName>
        <fullName evidence="2">Uncharacterized protein</fullName>
    </submittedName>
</protein>
<dbReference type="STRING" id="1005945.SAMN05216561_105119"/>